<feature type="compositionally biased region" description="Basic residues" evidence="5">
    <location>
        <begin position="645"/>
        <end position="660"/>
    </location>
</feature>
<dbReference type="InterPro" id="IPR011016">
    <property type="entry name" value="Znf_RING-CH"/>
</dbReference>
<feature type="region of interest" description="Disordered" evidence="5">
    <location>
        <begin position="280"/>
        <end position="305"/>
    </location>
</feature>
<dbReference type="InterPro" id="IPR001841">
    <property type="entry name" value="Znf_RING"/>
</dbReference>
<protein>
    <recommendedName>
        <fullName evidence="6">RING-type domain-containing protein</fullName>
    </recommendedName>
</protein>
<dbReference type="Gene3D" id="3.30.40.10">
    <property type="entry name" value="Zinc/RING finger domain, C3HC4 (zinc finger)"/>
    <property type="match status" value="1"/>
</dbReference>
<sequence length="805" mass="89702">MAQFPSDFSILDSTCALLSYLDLNNISNQHQIQNMEEIDNDEVMEVPDTPDRLRGRRNSAEESSSQLMGDCANEFSSSLMGDFENSNSINSRRNRVRLSLRSGNSNKKLYSRHMDMGDSNFREQSNRVHRTYISLLDSPTPSSVSANGRSRRTMGDQVFKVPAAPMASALPHDPRGSSNLLKFGGGTSDNAEVVASAHKYLGNEIMKNTVASSSTSRDTGSFTHSMIPMERLTCEDDNTDLDSIVRGDYAGMRQGAWSHGALKDHPVKDVKKSEMRSYSREASAADFNQKEDIVSSQSKADQKDINKTTGRRRLIAVRNGCISPSNTARSKHTSESHVSSFNCEQGETKVISNGGTLSGEIHSFASSSEGNQSVRMDKGKGKVVMIDPPYEKEYKSRIVSGRSSISIKDDNGISNARGCELKRAEEIDGWKSTRRRSNTTSSEMPGFPSPARSSQQCFNAGPAGPENETRGRLNKMTKRQRKHSLLRSNLEECSTSDFDDSEITYIGSSGEPATARSTRSRVPRHRSTSCPIVEVDESPEIRRGRPEDSSQMVDGDSDARFRQMEADEILARQLQEQLYDEMPGVGDEENDASLVWRLQQQEQPQRLSVGGQHRSTPRDLSMSHLYIQYTSQSFVDNSVLPANRHRSSRTSRLRNNHRRPQTVSSSRGRHTQFPSTVDIDSRMCILEALEAFSERSTMTMASHFLQIQRDFNENDYEMLLALDDNNHQHVGASVNQINGLPQSTVQTESFEEACAICLETPTIGDAIRHLPCLHKFHKDCIDQWLRRSTSCPVCKSGINSQGSVS</sequence>
<reference evidence="7" key="1">
    <citation type="submission" date="2022-04" db="EMBL/GenBank/DDBJ databases">
        <title>A functionally conserved STORR gene fusion in Papaver species that diverged 16.8 million years ago.</title>
        <authorList>
            <person name="Catania T."/>
        </authorList>
    </citation>
    <scope>NUCLEOTIDE SEQUENCE</scope>
    <source>
        <strain evidence="7">S-188037</strain>
    </source>
</reference>
<evidence type="ECO:0000313" key="7">
    <source>
        <dbReference type="EMBL" id="KAI3936100.1"/>
    </source>
</evidence>
<dbReference type="InterPro" id="IPR013083">
    <property type="entry name" value="Znf_RING/FYVE/PHD"/>
</dbReference>
<feature type="domain" description="RING-type" evidence="6">
    <location>
        <begin position="754"/>
        <end position="795"/>
    </location>
</feature>
<keyword evidence="3" id="KW-0862">Zinc</keyword>
<evidence type="ECO:0000256" key="1">
    <source>
        <dbReference type="ARBA" id="ARBA00022723"/>
    </source>
</evidence>
<dbReference type="PANTHER" id="PTHR45931">
    <property type="entry name" value="SI:CH211-59O9.10"/>
    <property type="match status" value="1"/>
</dbReference>
<evidence type="ECO:0000256" key="4">
    <source>
        <dbReference type="PROSITE-ProRule" id="PRU00175"/>
    </source>
</evidence>
<evidence type="ECO:0000256" key="2">
    <source>
        <dbReference type="ARBA" id="ARBA00022771"/>
    </source>
</evidence>
<name>A0AAD4T5D7_9MAGN</name>
<dbReference type="FunFam" id="3.30.40.10:FF:000594">
    <property type="entry name" value="RING/U-box superfamily protein"/>
    <property type="match status" value="1"/>
</dbReference>
<comment type="caution">
    <text evidence="7">The sequence shown here is derived from an EMBL/GenBank/DDBJ whole genome shotgun (WGS) entry which is preliminary data.</text>
</comment>
<dbReference type="InterPro" id="IPR051834">
    <property type="entry name" value="RING_finger_E3_ligase"/>
</dbReference>
<evidence type="ECO:0000259" key="6">
    <source>
        <dbReference type="PROSITE" id="PS50089"/>
    </source>
</evidence>
<accession>A0AAD4T5D7</accession>
<dbReference type="GO" id="GO:0005634">
    <property type="term" value="C:nucleus"/>
    <property type="evidence" value="ECO:0007669"/>
    <property type="project" value="TreeGrafter"/>
</dbReference>
<feature type="compositionally biased region" description="Basic residues" evidence="5">
    <location>
        <begin position="518"/>
        <end position="527"/>
    </location>
</feature>
<dbReference type="SUPFAM" id="SSF57850">
    <property type="entry name" value="RING/U-box"/>
    <property type="match status" value="1"/>
</dbReference>
<feature type="region of interest" description="Disordered" evidence="5">
    <location>
        <begin position="46"/>
        <end position="67"/>
    </location>
</feature>
<evidence type="ECO:0000256" key="5">
    <source>
        <dbReference type="SAM" id="MobiDB-lite"/>
    </source>
</evidence>
<dbReference type="PANTHER" id="PTHR45931:SF25">
    <property type="entry name" value="E3 UBIQUITIN-PROTEIN LIGASE RLIM-LIKE ISOFORM X1"/>
    <property type="match status" value="1"/>
</dbReference>
<dbReference type="Proteomes" id="UP001202328">
    <property type="component" value="Unassembled WGS sequence"/>
</dbReference>
<dbReference type="PROSITE" id="PS50089">
    <property type="entry name" value="ZF_RING_2"/>
    <property type="match status" value="1"/>
</dbReference>
<evidence type="ECO:0000313" key="8">
    <source>
        <dbReference type="Proteomes" id="UP001202328"/>
    </source>
</evidence>
<keyword evidence="1" id="KW-0479">Metal-binding</keyword>
<dbReference type="GO" id="GO:0006511">
    <property type="term" value="P:ubiquitin-dependent protein catabolic process"/>
    <property type="evidence" value="ECO:0007669"/>
    <property type="project" value="TreeGrafter"/>
</dbReference>
<dbReference type="SMART" id="SM00744">
    <property type="entry name" value="RINGv"/>
    <property type="match status" value="1"/>
</dbReference>
<feature type="region of interest" description="Disordered" evidence="5">
    <location>
        <begin position="645"/>
        <end position="672"/>
    </location>
</feature>
<proteinExistence type="predicted"/>
<keyword evidence="8" id="KW-1185">Reference proteome</keyword>
<gene>
    <name evidence="7" type="ORF">MKW98_015859</name>
</gene>
<dbReference type="GO" id="GO:0008270">
    <property type="term" value="F:zinc ion binding"/>
    <property type="evidence" value="ECO:0007669"/>
    <property type="project" value="UniProtKB-KW"/>
</dbReference>
<feature type="region of interest" description="Disordered" evidence="5">
    <location>
        <begin position="432"/>
        <end position="470"/>
    </location>
</feature>
<dbReference type="SMART" id="SM00184">
    <property type="entry name" value="RING"/>
    <property type="match status" value="1"/>
</dbReference>
<dbReference type="AlphaFoldDB" id="A0AAD4T5D7"/>
<dbReference type="GO" id="GO:0061630">
    <property type="term" value="F:ubiquitin protein ligase activity"/>
    <property type="evidence" value="ECO:0007669"/>
    <property type="project" value="TreeGrafter"/>
</dbReference>
<keyword evidence="2 4" id="KW-0863">Zinc-finger</keyword>
<dbReference type="CDD" id="cd16454">
    <property type="entry name" value="RING-H2_PA-TM-RING"/>
    <property type="match status" value="1"/>
</dbReference>
<dbReference type="Pfam" id="PF13639">
    <property type="entry name" value="zf-RING_2"/>
    <property type="match status" value="1"/>
</dbReference>
<dbReference type="EMBL" id="JAJJMB010006117">
    <property type="protein sequence ID" value="KAI3936100.1"/>
    <property type="molecule type" value="Genomic_DNA"/>
</dbReference>
<evidence type="ECO:0000256" key="3">
    <source>
        <dbReference type="ARBA" id="ARBA00022833"/>
    </source>
</evidence>
<organism evidence="7 8">
    <name type="scientific">Papaver atlanticum</name>
    <dbReference type="NCBI Taxonomy" id="357466"/>
    <lineage>
        <taxon>Eukaryota</taxon>
        <taxon>Viridiplantae</taxon>
        <taxon>Streptophyta</taxon>
        <taxon>Embryophyta</taxon>
        <taxon>Tracheophyta</taxon>
        <taxon>Spermatophyta</taxon>
        <taxon>Magnoliopsida</taxon>
        <taxon>Ranunculales</taxon>
        <taxon>Papaveraceae</taxon>
        <taxon>Papaveroideae</taxon>
        <taxon>Papaver</taxon>
    </lineage>
</organism>
<feature type="region of interest" description="Disordered" evidence="5">
    <location>
        <begin position="504"/>
        <end position="529"/>
    </location>
</feature>